<dbReference type="Proteomes" id="UP000233551">
    <property type="component" value="Unassembled WGS sequence"/>
</dbReference>
<dbReference type="AlphaFoldDB" id="A0A2I0IUB4"/>
<dbReference type="Gene3D" id="3.90.1320.10">
    <property type="entry name" value="Outer-capsid protein sigma 3, large lobe"/>
    <property type="match status" value="1"/>
</dbReference>
<sequence length="372" mass="41095">MATQRRRREVVVGIFLLITAVLVDSAQARTSLTLSDKSNNIEFARASRGTVKTIQMKSSFLDEGESHLQGLPAELEEWGVDCPEGTVPIIRKTSENVPDIKDYVPSFFVDDVKSLHNKSFPVFASYNKGHEYAVVQTIGKGTFRGGQAIHNVWTPHTETGEASISQIWIYAGPDETVNTVEAGWAVDASSGTSRFFTYWTSDGYKSSGPGFVQTSKYYGPGSTISSTSTYNGKQFEINIQIRQDLSTQHWWLRLNDMDIGYWPGSIFNSLRGGADGVYWGGEIYNSEKNGQHTTTQMGSGHFPRDGYYTKSSFIRNLAYILNNGPMQPVPKAALVTYVSKPQCYDLVMGPSGLNFGTHFYFGGPGLSSQCPK</sequence>
<evidence type="ECO:0000313" key="3">
    <source>
        <dbReference type="EMBL" id="PKI47581.1"/>
    </source>
</evidence>
<dbReference type="InterPro" id="IPR004314">
    <property type="entry name" value="Neprosin"/>
</dbReference>
<comment type="caution">
    <text evidence="3">The sequence shown here is derived from an EMBL/GenBank/DDBJ whole genome shotgun (WGS) entry which is preliminary data.</text>
</comment>
<proteinExistence type="predicted"/>
<feature type="domain" description="Neprosin PEP catalytic" evidence="2">
    <location>
        <begin position="124"/>
        <end position="371"/>
    </location>
</feature>
<dbReference type="PANTHER" id="PTHR31589:SF221">
    <property type="entry name" value="LIGASE, PUTATIVE (DUF239)-RELATED"/>
    <property type="match status" value="1"/>
</dbReference>
<dbReference type="Pfam" id="PF03080">
    <property type="entry name" value="Neprosin"/>
    <property type="match status" value="1"/>
</dbReference>
<evidence type="ECO:0000313" key="4">
    <source>
        <dbReference type="Proteomes" id="UP000233551"/>
    </source>
</evidence>
<organism evidence="3 4">
    <name type="scientific">Punica granatum</name>
    <name type="common">Pomegranate</name>
    <dbReference type="NCBI Taxonomy" id="22663"/>
    <lineage>
        <taxon>Eukaryota</taxon>
        <taxon>Viridiplantae</taxon>
        <taxon>Streptophyta</taxon>
        <taxon>Embryophyta</taxon>
        <taxon>Tracheophyta</taxon>
        <taxon>Spermatophyta</taxon>
        <taxon>Magnoliopsida</taxon>
        <taxon>eudicotyledons</taxon>
        <taxon>Gunneridae</taxon>
        <taxon>Pentapetalae</taxon>
        <taxon>rosids</taxon>
        <taxon>malvids</taxon>
        <taxon>Myrtales</taxon>
        <taxon>Lythraceae</taxon>
        <taxon>Punica</taxon>
    </lineage>
</organism>
<protein>
    <recommendedName>
        <fullName evidence="2">Neprosin PEP catalytic domain-containing protein</fullName>
    </recommendedName>
</protein>
<dbReference type="EMBL" id="PGOL01002483">
    <property type="protein sequence ID" value="PKI47581.1"/>
    <property type="molecule type" value="Genomic_DNA"/>
</dbReference>
<gene>
    <name evidence="3" type="ORF">CRG98_032022</name>
</gene>
<evidence type="ECO:0000256" key="1">
    <source>
        <dbReference type="SAM" id="SignalP"/>
    </source>
</evidence>
<reference evidence="3 4" key="1">
    <citation type="submission" date="2017-11" db="EMBL/GenBank/DDBJ databases">
        <title>De-novo sequencing of pomegranate (Punica granatum L.) genome.</title>
        <authorList>
            <person name="Akparov Z."/>
            <person name="Amiraslanov A."/>
            <person name="Hajiyeva S."/>
            <person name="Abbasov M."/>
            <person name="Kaur K."/>
            <person name="Hamwieh A."/>
            <person name="Solovyev V."/>
            <person name="Salamov A."/>
            <person name="Braich B."/>
            <person name="Kosarev P."/>
            <person name="Mahmoud A."/>
            <person name="Hajiyev E."/>
            <person name="Babayeva S."/>
            <person name="Izzatullayeva V."/>
            <person name="Mammadov A."/>
            <person name="Mammadov A."/>
            <person name="Sharifova S."/>
            <person name="Ojaghi J."/>
            <person name="Eynullazada K."/>
            <person name="Bayramov B."/>
            <person name="Abdulazimova A."/>
            <person name="Shahmuradov I."/>
        </authorList>
    </citation>
    <scope>NUCLEOTIDE SEQUENCE [LARGE SCALE GENOMIC DNA]</scope>
    <source>
        <strain evidence="4">cv. AG2017</strain>
        <tissue evidence="3">Leaf</tissue>
    </source>
</reference>
<dbReference type="PANTHER" id="PTHR31589">
    <property type="entry name" value="PROTEIN, PUTATIVE (DUF239)-RELATED-RELATED"/>
    <property type="match status" value="1"/>
</dbReference>
<evidence type="ECO:0000259" key="2">
    <source>
        <dbReference type="PROSITE" id="PS52045"/>
    </source>
</evidence>
<feature type="chain" id="PRO_5014182159" description="Neprosin PEP catalytic domain-containing protein" evidence="1">
    <location>
        <begin position="29"/>
        <end position="372"/>
    </location>
</feature>
<accession>A0A2I0IUB4</accession>
<feature type="signal peptide" evidence="1">
    <location>
        <begin position="1"/>
        <end position="28"/>
    </location>
</feature>
<dbReference type="PROSITE" id="PS52045">
    <property type="entry name" value="NEPROSIN_PEP_CD"/>
    <property type="match status" value="1"/>
</dbReference>
<name>A0A2I0IUB4_PUNGR</name>
<dbReference type="STRING" id="22663.A0A2I0IUB4"/>
<dbReference type="InterPro" id="IPR053168">
    <property type="entry name" value="Glutamic_endopeptidase"/>
</dbReference>
<keyword evidence="4" id="KW-1185">Reference proteome</keyword>
<keyword evidence="1" id="KW-0732">Signal</keyword>